<evidence type="ECO:0000256" key="1">
    <source>
        <dbReference type="ARBA" id="ARBA00022737"/>
    </source>
</evidence>
<evidence type="ECO:0000256" key="3">
    <source>
        <dbReference type="PROSITE-ProRule" id="PRU00023"/>
    </source>
</evidence>
<dbReference type="OMA" id="NNICWIG"/>
<dbReference type="AlphaFoldDB" id="Q16S66"/>
<dbReference type="PROSITE" id="PS50297">
    <property type="entry name" value="ANK_REP_REGION"/>
    <property type="match status" value="2"/>
</dbReference>
<dbReference type="PROSITE" id="PS50088">
    <property type="entry name" value="ANK_REPEAT"/>
    <property type="match status" value="2"/>
</dbReference>
<organism evidence="4 5">
    <name type="scientific">Aedes aegypti</name>
    <name type="common">Yellowfever mosquito</name>
    <name type="synonym">Culex aegypti</name>
    <dbReference type="NCBI Taxonomy" id="7159"/>
    <lineage>
        <taxon>Eukaryota</taxon>
        <taxon>Metazoa</taxon>
        <taxon>Ecdysozoa</taxon>
        <taxon>Arthropoda</taxon>
        <taxon>Hexapoda</taxon>
        <taxon>Insecta</taxon>
        <taxon>Pterygota</taxon>
        <taxon>Neoptera</taxon>
        <taxon>Endopterygota</taxon>
        <taxon>Diptera</taxon>
        <taxon>Nematocera</taxon>
        <taxon>Culicoidea</taxon>
        <taxon>Culicidae</taxon>
        <taxon>Culicinae</taxon>
        <taxon>Aedini</taxon>
        <taxon>Aedes</taxon>
        <taxon>Stegomyia</taxon>
    </lineage>
</organism>
<protein>
    <submittedName>
        <fullName evidence="4">AAEL010687-PA</fullName>
    </submittedName>
</protein>
<dbReference type="Pfam" id="PF12796">
    <property type="entry name" value="Ank_2"/>
    <property type="match status" value="2"/>
</dbReference>
<evidence type="ECO:0000256" key="2">
    <source>
        <dbReference type="ARBA" id="ARBA00023043"/>
    </source>
</evidence>
<evidence type="ECO:0000313" key="4">
    <source>
        <dbReference type="EMBL" id="EAT37310.1"/>
    </source>
</evidence>
<dbReference type="PANTHER" id="PTHR24198">
    <property type="entry name" value="ANKYRIN REPEAT AND PROTEIN KINASE DOMAIN-CONTAINING PROTEIN"/>
    <property type="match status" value="1"/>
</dbReference>
<reference evidence="4" key="1">
    <citation type="submission" date="2005-10" db="EMBL/GenBank/DDBJ databases">
        <authorList>
            <person name="Loftus B.J."/>
            <person name="Nene V.M."/>
            <person name="Hannick L.I."/>
            <person name="Bidwell S."/>
            <person name="Haas B."/>
            <person name="Amedeo P."/>
            <person name="Orvis J."/>
            <person name="Wortman J.R."/>
            <person name="White O.R."/>
            <person name="Salzberg S."/>
            <person name="Shumway M."/>
            <person name="Koo H."/>
            <person name="Zhao Y."/>
            <person name="Holmes M."/>
            <person name="Miller J."/>
            <person name="Schatz M."/>
            <person name="Pop M."/>
            <person name="Pai G."/>
            <person name="Utterback T."/>
            <person name="Rogers Y.-H."/>
            <person name="Kravitz S."/>
            <person name="Fraser C.M."/>
        </authorList>
    </citation>
    <scope>NUCLEOTIDE SEQUENCE</scope>
    <source>
        <strain evidence="4">Liverpool</strain>
    </source>
</reference>
<accession>Q16S66</accession>
<sequence length="273" mass="30678">MAAVDKKGRIALVHILARQVSWDIFKYLLDHCIQSDVRDANGVHIFNMQDQEGKTLLYHAVSYGRLRIVEFLLDHKVDPTVRDYCGRFPLYNAVLLRHSAIVYALVKQRPDTINLQYCVTGDTPFSVAATLNNVELVRLFLNNGADLGLKDEAGCTVIAKTIIKESCAALQVILNYANQRGIEVVNNVTGNGWNALQCALMKDNVEIFRVVIEHMIVVGDVFRCLDVDNADENFSSQNNICWIGCWSDIVPRMAFSATMNFSDTIVDEYFPLA</sequence>
<feature type="repeat" description="ANK" evidence="3">
    <location>
        <begin position="120"/>
        <end position="152"/>
    </location>
</feature>
<gene>
    <name evidence="4" type="ORF">AaeL_AAEL010687</name>
</gene>
<dbReference type="HOGENOM" id="CLU_006586_13_2_1"/>
<dbReference type="InterPro" id="IPR002110">
    <property type="entry name" value="Ankyrin_rpt"/>
</dbReference>
<evidence type="ECO:0000313" key="5">
    <source>
        <dbReference type="Proteomes" id="UP000682892"/>
    </source>
</evidence>
<dbReference type="SMART" id="SM00248">
    <property type="entry name" value="ANK"/>
    <property type="match status" value="5"/>
</dbReference>
<dbReference type="SUPFAM" id="SSF48403">
    <property type="entry name" value="Ankyrin repeat"/>
    <property type="match status" value="1"/>
</dbReference>
<dbReference type="InterPro" id="IPR036770">
    <property type="entry name" value="Ankyrin_rpt-contain_sf"/>
</dbReference>
<reference evidence="4" key="3">
    <citation type="submission" date="2012-09" db="EMBL/GenBank/DDBJ databases">
        <authorList>
            <consortium name="VectorBase"/>
        </authorList>
    </citation>
    <scope>NUCLEOTIDE SEQUENCE</scope>
    <source>
        <strain evidence="4">Liverpool</strain>
    </source>
</reference>
<proteinExistence type="predicted"/>
<dbReference type="PaxDb" id="7159-AAEL010687-PA"/>
<dbReference type="Gene3D" id="1.25.40.20">
    <property type="entry name" value="Ankyrin repeat-containing domain"/>
    <property type="match status" value="1"/>
</dbReference>
<keyword evidence="1" id="KW-0677">Repeat</keyword>
<dbReference type="PhylomeDB" id="Q16S66"/>
<dbReference type="eggNOG" id="KOG0510">
    <property type="taxonomic scope" value="Eukaryota"/>
</dbReference>
<feature type="repeat" description="ANK" evidence="3">
    <location>
        <begin position="52"/>
        <end position="84"/>
    </location>
</feature>
<reference evidence="4" key="2">
    <citation type="journal article" date="2007" name="Science">
        <title>Genome sequence of Aedes aegypti, a major arbovirus vector.</title>
        <authorList>
            <person name="Nene V."/>
            <person name="Wortman J.R."/>
            <person name="Lawson D."/>
            <person name="Haas B."/>
            <person name="Kodira C."/>
            <person name="Tu Z.J."/>
            <person name="Loftus B."/>
            <person name="Xi Z."/>
            <person name="Megy K."/>
            <person name="Grabherr M."/>
            <person name="Ren Q."/>
            <person name="Zdobnov E.M."/>
            <person name="Lobo N.F."/>
            <person name="Campbell K.S."/>
            <person name="Brown S.E."/>
            <person name="Bonaldo M.F."/>
            <person name="Zhu J."/>
            <person name="Sinkins S.P."/>
            <person name="Hogenkamp D.G."/>
            <person name="Amedeo P."/>
            <person name="Arensburger P."/>
            <person name="Atkinson P.W."/>
            <person name="Bidwell S."/>
            <person name="Biedler J."/>
            <person name="Birney E."/>
            <person name="Bruggner R.V."/>
            <person name="Costas J."/>
            <person name="Coy M.R."/>
            <person name="Crabtree J."/>
            <person name="Crawford M."/>
            <person name="Debruyn B."/>
            <person name="Decaprio D."/>
            <person name="Eiglmeier K."/>
            <person name="Eisenstadt E."/>
            <person name="El-Dorry H."/>
            <person name="Gelbart W.M."/>
            <person name="Gomes S.L."/>
            <person name="Hammond M."/>
            <person name="Hannick L.I."/>
            <person name="Hogan J.R."/>
            <person name="Holmes M.H."/>
            <person name="Jaffe D."/>
            <person name="Johnston J.S."/>
            <person name="Kennedy R.C."/>
            <person name="Koo H."/>
            <person name="Kravitz S."/>
            <person name="Kriventseva E.V."/>
            <person name="Kulp D."/>
            <person name="Labutti K."/>
            <person name="Lee E."/>
            <person name="Li S."/>
            <person name="Lovin D.D."/>
            <person name="Mao C."/>
            <person name="Mauceli E."/>
            <person name="Menck C.F."/>
            <person name="Miller J.R."/>
            <person name="Montgomery P."/>
            <person name="Mori A."/>
            <person name="Nascimento A.L."/>
            <person name="Naveira H.F."/>
            <person name="Nusbaum C."/>
            <person name="O'leary S."/>
            <person name="Orvis J."/>
            <person name="Pertea M."/>
            <person name="Quesneville H."/>
            <person name="Reidenbach K.R."/>
            <person name="Rogers Y.H."/>
            <person name="Roth C.W."/>
            <person name="Schneider J.R."/>
            <person name="Schatz M."/>
            <person name="Shumway M."/>
            <person name="Stanke M."/>
            <person name="Stinson E.O."/>
            <person name="Tubio J.M."/>
            <person name="Vanzee J.P."/>
            <person name="Verjovski-Almeida S."/>
            <person name="Werner D."/>
            <person name="White O."/>
            <person name="Wyder S."/>
            <person name="Zeng Q."/>
            <person name="Zhao Q."/>
            <person name="Zhao Y."/>
            <person name="Hill C.A."/>
            <person name="Raikhel A.S."/>
            <person name="Soares M.B."/>
            <person name="Knudson D.L."/>
            <person name="Lee N.H."/>
            <person name="Galagan J."/>
            <person name="Salzberg S.L."/>
            <person name="Paulsen I.T."/>
            <person name="Dimopoulos G."/>
            <person name="Collins F.H."/>
            <person name="Birren B."/>
            <person name="Fraser-Liggett C.M."/>
            <person name="Severson D.W."/>
        </authorList>
    </citation>
    <scope>NUCLEOTIDE SEQUENCE [LARGE SCALE GENOMIC DNA]</scope>
    <source>
        <strain evidence="4">Liverpool</strain>
    </source>
</reference>
<keyword evidence="2 3" id="KW-0040">ANK repeat</keyword>
<name>Q16S66_AEDAE</name>
<dbReference type="PANTHER" id="PTHR24198:SF165">
    <property type="entry name" value="ANKYRIN REPEAT-CONTAINING PROTEIN-RELATED"/>
    <property type="match status" value="1"/>
</dbReference>
<dbReference type="Proteomes" id="UP000682892">
    <property type="component" value="Unassembled WGS sequence"/>
</dbReference>
<dbReference type="STRING" id="7159.Q16S66"/>
<dbReference type="EMBL" id="CH477681">
    <property type="protein sequence ID" value="EAT37310.1"/>
    <property type="molecule type" value="Genomic_DNA"/>
</dbReference>